<evidence type="ECO:0000256" key="1">
    <source>
        <dbReference type="SAM" id="MobiDB-lite"/>
    </source>
</evidence>
<dbReference type="Proteomes" id="UP000054018">
    <property type="component" value="Unassembled WGS sequence"/>
</dbReference>
<dbReference type="HOGENOM" id="CLU_2334474_0_0_1"/>
<feature type="region of interest" description="Disordered" evidence="1">
    <location>
        <begin position="31"/>
        <end position="80"/>
    </location>
</feature>
<keyword evidence="3" id="KW-1185">Reference proteome</keyword>
<organism evidence="2 3">
    <name type="scientific">Pisolithus microcarpus 441</name>
    <dbReference type="NCBI Taxonomy" id="765257"/>
    <lineage>
        <taxon>Eukaryota</taxon>
        <taxon>Fungi</taxon>
        <taxon>Dikarya</taxon>
        <taxon>Basidiomycota</taxon>
        <taxon>Agaricomycotina</taxon>
        <taxon>Agaricomycetes</taxon>
        <taxon>Agaricomycetidae</taxon>
        <taxon>Boletales</taxon>
        <taxon>Sclerodermatineae</taxon>
        <taxon>Pisolithaceae</taxon>
        <taxon>Pisolithus</taxon>
    </lineage>
</organism>
<gene>
    <name evidence="2" type="ORF">PISMIDRAFT_18138</name>
</gene>
<feature type="compositionally biased region" description="Polar residues" evidence="1">
    <location>
        <begin position="49"/>
        <end position="62"/>
    </location>
</feature>
<evidence type="ECO:0000313" key="3">
    <source>
        <dbReference type="Proteomes" id="UP000054018"/>
    </source>
</evidence>
<sequence>MLEEQPVSRPVPRTPSFPLDVALAPTCAGSYAGASSVSPSRPSRLPLNTFETPTPLMTTSSDFEPLRTPSRPLRATSEAPSAFEDLRVTFELCPHPAE</sequence>
<proteinExistence type="predicted"/>
<protein>
    <submittedName>
        <fullName evidence="2">Uncharacterized protein</fullName>
    </submittedName>
</protein>
<accession>A0A0C9XLI6</accession>
<name>A0A0C9XLI6_9AGAM</name>
<dbReference type="AlphaFoldDB" id="A0A0C9XLI6"/>
<feature type="compositionally biased region" description="Low complexity" evidence="1">
    <location>
        <begin position="35"/>
        <end position="47"/>
    </location>
</feature>
<reference evidence="2 3" key="1">
    <citation type="submission" date="2014-04" db="EMBL/GenBank/DDBJ databases">
        <authorList>
            <consortium name="DOE Joint Genome Institute"/>
            <person name="Kuo A."/>
            <person name="Kohler A."/>
            <person name="Costa M.D."/>
            <person name="Nagy L.G."/>
            <person name="Floudas D."/>
            <person name="Copeland A."/>
            <person name="Barry K.W."/>
            <person name="Cichocki N."/>
            <person name="Veneault-Fourrey C."/>
            <person name="LaButti K."/>
            <person name="Lindquist E.A."/>
            <person name="Lipzen A."/>
            <person name="Lundell T."/>
            <person name="Morin E."/>
            <person name="Murat C."/>
            <person name="Sun H."/>
            <person name="Tunlid A."/>
            <person name="Henrissat B."/>
            <person name="Grigoriev I.V."/>
            <person name="Hibbett D.S."/>
            <person name="Martin F."/>
            <person name="Nordberg H.P."/>
            <person name="Cantor M.N."/>
            <person name="Hua S.X."/>
        </authorList>
    </citation>
    <scope>NUCLEOTIDE SEQUENCE [LARGE SCALE GENOMIC DNA]</scope>
    <source>
        <strain evidence="2 3">441</strain>
    </source>
</reference>
<evidence type="ECO:0000313" key="2">
    <source>
        <dbReference type="EMBL" id="KIK13205.1"/>
    </source>
</evidence>
<dbReference type="EMBL" id="KN834011">
    <property type="protein sequence ID" value="KIK13205.1"/>
    <property type="molecule type" value="Genomic_DNA"/>
</dbReference>
<reference evidence="3" key="2">
    <citation type="submission" date="2015-01" db="EMBL/GenBank/DDBJ databases">
        <title>Evolutionary Origins and Diversification of the Mycorrhizal Mutualists.</title>
        <authorList>
            <consortium name="DOE Joint Genome Institute"/>
            <consortium name="Mycorrhizal Genomics Consortium"/>
            <person name="Kohler A."/>
            <person name="Kuo A."/>
            <person name="Nagy L.G."/>
            <person name="Floudas D."/>
            <person name="Copeland A."/>
            <person name="Barry K.W."/>
            <person name="Cichocki N."/>
            <person name="Veneault-Fourrey C."/>
            <person name="LaButti K."/>
            <person name="Lindquist E.A."/>
            <person name="Lipzen A."/>
            <person name="Lundell T."/>
            <person name="Morin E."/>
            <person name="Murat C."/>
            <person name="Riley R."/>
            <person name="Ohm R."/>
            <person name="Sun H."/>
            <person name="Tunlid A."/>
            <person name="Henrissat B."/>
            <person name="Grigoriev I.V."/>
            <person name="Hibbett D.S."/>
            <person name="Martin F."/>
        </authorList>
    </citation>
    <scope>NUCLEOTIDE SEQUENCE [LARGE SCALE GENOMIC DNA]</scope>
    <source>
        <strain evidence="3">441</strain>
    </source>
</reference>